<sequence>MRFQIESVLADGKRVSLSDSPTSEWTDNTFTMVVGQNAAGKSRLLRKIVSTYVFARQDRPYSEALTSHFISAPEDPSRYTGTFTEHFNAPVQVRDYPKTPESSGLYNWPRQIPLSEVKEVSSLYFVPQKFAQSINTQHDEDVRLSIGSAVCPTHVIAVSTGRHDRFPSLGQSKKKPSGIKYSYIGSDRPNGSGVPSSLSSLIDGVMKGQQNAYRLSNIFEYLGFAPYLDVKLAFDIKQFNKLLDEEKEEIYFTCTPEIIDFLSDEFSYLPYEDDHKYKFFDTLKRQKKSHLEIYLWDLEVGTGHDLLSDLSVLLRFGIIKIYDITLLKRINKSRLRLSQASSGQQCMLTMMLGIAGSIQNGSLICIDEPEISLHPQWQSSLVKQLQEVFADYHGCHFIIATHSPQLVSGLVTDNGYVLSLEEGRLYKPYEYAKRSADFQLAEIFQSPGQNNEYLLRTVLILLTKIAKREDFNEDDRETAVRLFKLQSKMSDVDPVYHLISQLGTLY</sequence>
<proteinExistence type="predicted"/>
<dbReference type="RefSeq" id="WP_090465166.1">
    <property type="nucleotide sequence ID" value="NZ_FNRV01000001.1"/>
</dbReference>
<dbReference type="Proteomes" id="UP000199665">
    <property type="component" value="Unassembled WGS sequence"/>
</dbReference>
<dbReference type="SUPFAM" id="SSF52540">
    <property type="entry name" value="P-loop containing nucleoside triphosphate hydrolases"/>
    <property type="match status" value="1"/>
</dbReference>
<dbReference type="PANTHER" id="PTHR43581:SF4">
    <property type="entry name" value="ATP_GTP PHOSPHATASE"/>
    <property type="match status" value="1"/>
</dbReference>
<dbReference type="EMBL" id="FNRV01000001">
    <property type="protein sequence ID" value="SEC47308.1"/>
    <property type="molecule type" value="Genomic_DNA"/>
</dbReference>
<gene>
    <name evidence="2" type="ORF">SAMN05216205_2421</name>
</gene>
<dbReference type="PANTHER" id="PTHR43581">
    <property type="entry name" value="ATP/GTP PHOSPHATASE"/>
    <property type="match status" value="1"/>
</dbReference>
<accession>A0ABY0XXM2</accession>
<protein>
    <submittedName>
        <fullName evidence="2">AAA ATPase domain-containing protein</fullName>
    </submittedName>
</protein>
<keyword evidence="3" id="KW-1185">Reference proteome</keyword>
<evidence type="ECO:0000259" key="1">
    <source>
        <dbReference type="Pfam" id="PF13304"/>
    </source>
</evidence>
<evidence type="ECO:0000313" key="2">
    <source>
        <dbReference type="EMBL" id="SEC47308.1"/>
    </source>
</evidence>
<reference evidence="2 3" key="1">
    <citation type="submission" date="2016-10" db="EMBL/GenBank/DDBJ databases">
        <authorList>
            <person name="Varghese N."/>
            <person name="Submissions S."/>
        </authorList>
    </citation>
    <scope>NUCLEOTIDE SEQUENCE [LARGE SCALE GENOMIC DNA]</scope>
    <source>
        <strain evidence="2 3">DSM 18327</strain>
    </source>
</reference>
<dbReference type="InterPro" id="IPR027417">
    <property type="entry name" value="P-loop_NTPase"/>
</dbReference>
<evidence type="ECO:0000313" key="3">
    <source>
        <dbReference type="Proteomes" id="UP000199665"/>
    </source>
</evidence>
<dbReference type="Gene3D" id="3.40.50.300">
    <property type="entry name" value="P-loop containing nucleotide triphosphate hydrolases"/>
    <property type="match status" value="1"/>
</dbReference>
<dbReference type="InterPro" id="IPR051396">
    <property type="entry name" value="Bact_Antivir_Def_Nuclease"/>
</dbReference>
<name>A0ABY0XXM2_9PSED</name>
<dbReference type="InterPro" id="IPR003959">
    <property type="entry name" value="ATPase_AAA_core"/>
</dbReference>
<dbReference type="Pfam" id="PF13304">
    <property type="entry name" value="AAA_21"/>
    <property type="match status" value="1"/>
</dbReference>
<organism evidence="2 3">
    <name type="scientific">Pseudomonas mohnii</name>
    <dbReference type="NCBI Taxonomy" id="395600"/>
    <lineage>
        <taxon>Bacteria</taxon>
        <taxon>Pseudomonadati</taxon>
        <taxon>Pseudomonadota</taxon>
        <taxon>Gammaproteobacteria</taxon>
        <taxon>Pseudomonadales</taxon>
        <taxon>Pseudomonadaceae</taxon>
        <taxon>Pseudomonas</taxon>
    </lineage>
</organism>
<feature type="domain" description="ATPase AAA-type core" evidence="1">
    <location>
        <begin position="279"/>
        <end position="408"/>
    </location>
</feature>
<comment type="caution">
    <text evidence="2">The sequence shown here is derived from an EMBL/GenBank/DDBJ whole genome shotgun (WGS) entry which is preliminary data.</text>
</comment>